<dbReference type="Gene3D" id="3.40.220.10">
    <property type="entry name" value="Leucine Aminopeptidase, subunit E, domain 1"/>
    <property type="match status" value="1"/>
</dbReference>
<feature type="domain" description="Macro" evidence="1">
    <location>
        <begin position="1"/>
        <end position="179"/>
    </location>
</feature>
<dbReference type="InterPro" id="IPR043472">
    <property type="entry name" value="Macro_dom-like"/>
</dbReference>
<evidence type="ECO:0000313" key="3">
    <source>
        <dbReference type="Proteomes" id="UP000252255"/>
    </source>
</evidence>
<dbReference type="EMBL" id="JPWI01000001">
    <property type="protein sequence ID" value="RCK49160.1"/>
    <property type="molecule type" value="Genomic_DNA"/>
</dbReference>
<dbReference type="InterPro" id="IPR002589">
    <property type="entry name" value="Macro_dom"/>
</dbReference>
<dbReference type="PANTHER" id="PTHR11106:SF27">
    <property type="entry name" value="MACRO DOMAIN-CONTAINING PROTEIN"/>
    <property type="match status" value="1"/>
</dbReference>
<dbReference type="RefSeq" id="WP_258548577.1">
    <property type="nucleotide sequence ID" value="NZ_JPWI01000001.1"/>
</dbReference>
<dbReference type="PROSITE" id="PS51154">
    <property type="entry name" value="MACRO"/>
    <property type="match status" value="1"/>
</dbReference>
<dbReference type="Proteomes" id="UP000252255">
    <property type="component" value="Unassembled WGS sequence"/>
</dbReference>
<comment type="caution">
    <text evidence="2">The sequence shown here is derived from an EMBL/GenBank/DDBJ whole genome shotgun (WGS) entry which is preliminary data.</text>
</comment>
<evidence type="ECO:0000259" key="1">
    <source>
        <dbReference type="PROSITE" id="PS51154"/>
    </source>
</evidence>
<dbReference type="Pfam" id="PF01661">
    <property type="entry name" value="Macro"/>
    <property type="match status" value="1"/>
</dbReference>
<dbReference type="CDD" id="cd02908">
    <property type="entry name" value="Macro_OAADPr_deacetylase"/>
    <property type="match status" value="1"/>
</dbReference>
<dbReference type="PANTHER" id="PTHR11106">
    <property type="entry name" value="GANGLIOSIDE INDUCED DIFFERENTIATION ASSOCIATED PROTEIN 2-RELATED"/>
    <property type="match status" value="1"/>
</dbReference>
<evidence type="ECO:0000313" key="2">
    <source>
        <dbReference type="EMBL" id="RCK49160.1"/>
    </source>
</evidence>
<sequence length="183" mass="19094">MPDEQNDHPSSIIKIISADITTLDTDAIVNAANQALLPGGGVCGAIHAAAGPELARACAPLAPCLTGQACITAGFGLNARFVIHTVGPVWQGGNRNEATLLAACYRNAILIAVRNNLKSMAFPAISTGIFGYPENLAADIAVSTICEVTGEIAAMPQIYLCCFSSSSRNCLEDALRRYQKGTD</sequence>
<protein>
    <recommendedName>
        <fullName evidence="1">Macro domain-containing protein</fullName>
    </recommendedName>
</protein>
<accession>A0A367X7S6</accession>
<dbReference type="AlphaFoldDB" id="A0A367X7S6"/>
<reference evidence="2 3" key="1">
    <citation type="submission" date="2014-07" db="EMBL/GenBank/DDBJ databases">
        <title>Draft genome sequence of Thalassospira profundimaris PR54-5.</title>
        <authorList>
            <person name="Lai Q."/>
            <person name="Shao Z."/>
        </authorList>
    </citation>
    <scope>NUCLEOTIDE SEQUENCE [LARGE SCALE GENOMIC DNA]</scope>
    <source>
        <strain evidence="2 3">PR54-5</strain>
    </source>
</reference>
<name>A0A367X7S6_9PROT</name>
<dbReference type="SUPFAM" id="SSF52949">
    <property type="entry name" value="Macro domain-like"/>
    <property type="match status" value="1"/>
</dbReference>
<dbReference type="SMART" id="SM00506">
    <property type="entry name" value="A1pp"/>
    <property type="match status" value="1"/>
</dbReference>
<gene>
    <name evidence="2" type="ORF">TH30_02200</name>
</gene>
<proteinExistence type="predicted"/>
<organism evidence="2 3">
    <name type="scientific">Thalassospira profundimaris</name>
    <dbReference type="NCBI Taxonomy" id="502049"/>
    <lineage>
        <taxon>Bacteria</taxon>
        <taxon>Pseudomonadati</taxon>
        <taxon>Pseudomonadota</taxon>
        <taxon>Alphaproteobacteria</taxon>
        <taxon>Rhodospirillales</taxon>
        <taxon>Thalassospiraceae</taxon>
        <taxon>Thalassospira</taxon>
    </lineage>
</organism>